<evidence type="ECO:0000256" key="1">
    <source>
        <dbReference type="ARBA" id="ARBA00001933"/>
    </source>
</evidence>
<dbReference type="InterPro" id="IPR005814">
    <property type="entry name" value="Aminotrans_3"/>
</dbReference>
<dbReference type="KEGG" id="xbc:ELE36_04675"/>
<dbReference type="GO" id="GO:0008483">
    <property type="term" value="F:transaminase activity"/>
    <property type="evidence" value="ECO:0007669"/>
    <property type="project" value="UniProtKB-KW"/>
</dbReference>
<evidence type="ECO:0000313" key="7">
    <source>
        <dbReference type="EMBL" id="QBB69723.1"/>
    </source>
</evidence>
<dbReference type="PROSITE" id="PS00600">
    <property type="entry name" value="AA_TRANSFER_CLASS_3"/>
    <property type="match status" value="1"/>
</dbReference>
<keyword evidence="3 7" id="KW-0032">Aminotransferase</keyword>
<dbReference type="PANTHER" id="PTHR43094">
    <property type="entry name" value="AMINOTRANSFERASE"/>
    <property type="match status" value="1"/>
</dbReference>
<keyword evidence="5 6" id="KW-0663">Pyridoxal phosphate</keyword>
<dbReference type="SUPFAM" id="SSF53383">
    <property type="entry name" value="PLP-dependent transferases"/>
    <property type="match status" value="1"/>
</dbReference>
<dbReference type="FunFam" id="3.40.640.10:FF:000014">
    <property type="entry name" value="Adenosylmethionine-8-amino-7-oxononanoate aminotransferase, probable"/>
    <property type="match status" value="1"/>
</dbReference>
<dbReference type="CDD" id="cd00610">
    <property type="entry name" value="OAT_like"/>
    <property type="match status" value="1"/>
</dbReference>
<evidence type="ECO:0000256" key="6">
    <source>
        <dbReference type="RuleBase" id="RU003560"/>
    </source>
</evidence>
<evidence type="ECO:0000256" key="5">
    <source>
        <dbReference type="ARBA" id="ARBA00022898"/>
    </source>
</evidence>
<dbReference type="Pfam" id="PF00202">
    <property type="entry name" value="Aminotran_3"/>
    <property type="match status" value="1"/>
</dbReference>
<dbReference type="AlphaFoldDB" id="A0A411HGW1"/>
<dbReference type="Proteomes" id="UP000291562">
    <property type="component" value="Chromosome"/>
</dbReference>
<evidence type="ECO:0000256" key="3">
    <source>
        <dbReference type="ARBA" id="ARBA00022576"/>
    </source>
</evidence>
<dbReference type="EMBL" id="CP035704">
    <property type="protein sequence ID" value="QBB69723.1"/>
    <property type="molecule type" value="Genomic_DNA"/>
</dbReference>
<dbReference type="RefSeq" id="WP_129831983.1">
    <property type="nucleotide sequence ID" value="NZ_CP035704.1"/>
</dbReference>
<name>A0A411HGW1_9GAMM</name>
<evidence type="ECO:0000256" key="2">
    <source>
        <dbReference type="ARBA" id="ARBA00008954"/>
    </source>
</evidence>
<keyword evidence="4 7" id="KW-0808">Transferase</keyword>
<keyword evidence="8" id="KW-1185">Reference proteome</keyword>
<evidence type="ECO:0000313" key="8">
    <source>
        <dbReference type="Proteomes" id="UP000291562"/>
    </source>
</evidence>
<dbReference type="Gene3D" id="3.90.1150.10">
    <property type="entry name" value="Aspartate Aminotransferase, domain 1"/>
    <property type="match status" value="1"/>
</dbReference>
<dbReference type="InterPro" id="IPR015424">
    <property type="entry name" value="PyrdxlP-dep_Trfase"/>
</dbReference>
<accession>A0A411HGW1</accession>
<dbReference type="GO" id="GO:0030170">
    <property type="term" value="F:pyridoxal phosphate binding"/>
    <property type="evidence" value="ECO:0007669"/>
    <property type="project" value="InterPro"/>
</dbReference>
<dbReference type="InterPro" id="IPR015421">
    <property type="entry name" value="PyrdxlP-dep_Trfase_major"/>
</dbReference>
<gene>
    <name evidence="7" type="ORF">ELE36_04675</name>
</gene>
<sequence>MNLAANTSTPHAVADLNLDPYWMPYTHNRYFKKHQPLDRMLVGAEGAYYTTVEGQRLFDCLSGLWCSSLGHRPAKIVEAVKNQLDRADYIPAFQMANPESFRLAERIADVAPADLNRVFFTNSGSEAVDTALKIALAYHRLKGDASRTRFIGREKGYHGVGFGGVSVGGMVANRKMFAAAMIPGVDHLPHTHNLKEMAFSKGLPTWGAHLADDLERIVALHDASTIAAVIVEPMQGSVGVVVPPVGYLKRLREICDKHGILLIFDEVITGFGRMGDWFGAQAFGVTPDLITFAKCVNNGTVPMGGVIARQGIYDMFMQGPDYAVEFFHGYTYSAHPLAVAAAHATLDILHEDEVPKRFATLAAKIENGAHALKGEPNVIDIRNCGAAAAIEMSPLAGQVGVRGLRVFEEALKRGMLLRFTGDTIAMAPPVVTTDAELDRMFSAVGDAIRAAG</sequence>
<comment type="similarity">
    <text evidence="2 6">Belongs to the class-III pyridoxal-phosphate-dependent aminotransferase family.</text>
</comment>
<comment type="cofactor">
    <cofactor evidence="1">
        <name>pyridoxal 5'-phosphate</name>
        <dbReference type="ChEBI" id="CHEBI:597326"/>
    </cofactor>
</comment>
<dbReference type="InterPro" id="IPR015422">
    <property type="entry name" value="PyrdxlP-dep_Trfase_small"/>
</dbReference>
<reference evidence="7 8" key="1">
    <citation type="submission" date="2019-01" db="EMBL/GenBank/DDBJ databases">
        <title>Pseudolysobacter antarctica gen. nov., sp. nov., isolated from Fildes Peninsula, Antarctica.</title>
        <authorList>
            <person name="Wei Z."/>
            <person name="Peng F."/>
        </authorList>
    </citation>
    <scope>NUCLEOTIDE SEQUENCE [LARGE SCALE GENOMIC DNA]</scope>
    <source>
        <strain evidence="7 8">AQ6-296</strain>
    </source>
</reference>
<dbReference type="PANTHER" id="PTHR43094:SF1">
    <property type="entry name" value="AMINOTRANSFERASE CLASS-III"/>
    <property type="match status" value="1"/>
</dbReference>
<organism evidence="7 8">
    <name type="scientific">Pseudolysobacter antarcticus</name>
    <dbReference type="NCBI Taxonomy" id="2511995"/>
    <lineage>
        <taxon>Bacteria</taxon>
        <taxon>Pseudomonadati</taxon>
        <taxon>Pseudomonadota</taxon>
        <taxon>Gammaproteobacteria</taxon>
        <taxon>Lysobacterales</taxon>
        <taxon>Rhodanobacteraceae</taxon>
        <taxon>Pseudolysobacter</taxon>
    </lineage>
</organism>
<dbReference type="OrthoDB" id="9801052at2"/>
<evidence type="ECO:0000256" key="4">
    <source>
        <dbReference type="ARBA" id="ARBA00022679"/>
    </source>
</evidence>
<dbReference type="Gene3D" id="3.40.640.10">
    <property type="entry name" value="Type I PLP-dependent aspartate aminotransferase-like (Major domain)"/>
    <property type="match status" value="1"/>
</dbReference>
<protein>
    <submittedName>
        <fullName evidence="7">Aminotransferase class III-fold pyridoxal phosphate-dependent enzyme</fullName>
    </submittedName>
</protein>
<dbReference type="InterPro" id="IPR049704">
    <property type="entry name" value="Aminotrans_3_PPA_site"/>
</dbReference>
<proteinExistence type="inferred from homology"/>